<dbReference type="NCBIfam" id="NF033632">
    <property type="entry name" value="SLATT_4"/>
    <property type="match status" value="1"/>
</dbReference>
<evidence type="ECO:0000256" key="1">
    <source>
        <dbReference type="SAM" id="Phobius"/>
    </source>
</evidence>
<keyword evidence="1" id="KW-0472">Membrane</keyword>
<name>A0A5Q4ZRB0_9GAMM</name>
<keyword evidence="1" id="KW-1133">Transmembrane helix</keyword>
<evidence type="ECO:0000313" key="2">
    <source>
        <dbReference type="EMBL" id="VVV03518.1"/>
    </source>
</evidence>
<feature type="transmembrane region" description="Helical" evidence="1">
    <location>
        <begin position="100"/>
        <end position="120"/>
    </location>
</feature>
<sequence>MNLINMLNFFKNKNKQESKEKIAFNSHKETLSEWLNRIEKAQIGHYMRAEKLNKRADWTGYLLVFCTVFVTSMSFFSYSGELASLEALVIPFFNTKLNSANMQYIVISVGLLSAILSGVVSQGRFAARAEQHRSAAGRYGNIRRKIERLLTKLNTDMQNLDIEYEMNTIEVEWNFISTDAPLTKKKVIDKIEIVRK</sequence>
<accession>A0A5Q4ZRB0</accession>
<gene>
    <name evidence="2" type="ORF">AW0309160_00900</name>
</gene>
<feature type="transmembrane region" description="Helical" evidence="1">
    <location>
        <begin position="58"/>
        <end position="80"/>
    </location>
</feature>
<proteinExistence type="predicted"/>
<organism evidence="2">
    <name type="scientific">Aliivibrio wodanis</name>
    <dbReference type="NCBI Taxonomy" id="80852"/>
    <lineage>
        <taxon>Bacteria</taxon>
        <taxon>Pseudomonadati</taxon>
        <taxon>Pseudomonadota</taxon>
        <taxon>Gammaproteobacteria</taxon>
        <taxon>Vibrionales</taxon>
        <taxon>Vibrionaceae</taxon>
        <taxon>Aliivibrio</taxon>
    </lineage>
</organism>
<dbReference type="AlphaFoldDB" id="A0A5Q4ZRB0"/>
<dbReference type="EMBL" id="LR721750">
    <property type="protein sequence ID" value="VVV03518.1"/>
    <property type="molecule type" value="Genomic_DNA"/>
</dbReference>
<evidence type="ECO:0008006" key="3">
    <source>
        <dbReference type="Google" id="ProtNLM"/>
    </source>
</evidence>
<reference evidence="2" key="1">
    <citation type="submission" date="2019-09" db="EMBL/GenBank/DDBJ databases">
        <authorList>
            <person name="Hjerde E."/>
        </authorList>
    </citation>
    <scope>NUCLEOTIDE SEQUENCE</scope>
    <source>
        <strain evidence="2">06/09/160</strain>
    </source>
</reference>
<keyword evidence="1" id="KW-0812">Transmembrane</keyword>
<protein>
    <recommendedName>
        <fullName evidence="3">SMODS and SLOG-associating 2TM effector domain-containing protein</fullName>
    </recommendedName>
</protein>